<dbReference type="InterPro" id="IPR050606">
    <property type="entry name" value="Calponin-like"/>
</dbReference>
<dbReference type="PROSITE" id="PS51122">
    <property type="entry name" value="CALPONIN_2"/>
    <property type="match status" value="1"/>
</dbReference>
<dbReference type="Pfam" id="PF00307">
    <property type="entry name" value="CH"/>
    <property type="match status" value="1"/>
</dbReference>
<comment type="similarity">
    <text evidence="1 2">Belongs to the calponin family.</text>
</comment>
<dbReference type="SMART" id="SM00033">
    <property type="entry name" value="CH"/>
    <property type="match status" value="1"/>
</dbReference>
<dbReference type="PANTHER" id="PTHR47385:SF24">
    <property type="entry name" value="MUSCLE-SPECIFIC PROTEIN 20"/>
    <property type="match status" value="1"/>
</dbReference>
<dbReference type="InterPro" id="IPR000557">
    <property type="entry name" value="Calponin_repeat"/>
</dbReference>
<organism evidence="4 5">
    <name type="scientific">Daphnia magna</name>
    <dbReference type="NCBI Taxonomy" id="35525"/>
    <lineage>
        <taxon>Eukaryota</taxon>
        <taxon>Metazoa</taxon>
        <taxon>Ecdysozoa</taxon>
        <taxon>Arthropoda</taxon>
        <taxon>Crustacea</taxon>
        <taxon>Branchiopoda</taxon>
        <taxon>Diplostraca</taxon>
        <taxon>Cladocera</taxon>
        <taxon>Anomopoda</taxon>
        <taxon>Daphniidae</taxon>
        <taxon>Daphnia</taxon>
    </lineage>
</organism>
<dbReference type="SUPFAM" id="SSF47576">
    <property type="entry name" value="Calponin-homology domain, CH-domain"/>
    <property type="match status" value="1"/>
</dbReference>
<dbReference type="EMBL" id="JAOYFB010000003">
    <property type="protein sequence ID" value="KAK4010183.1"/>
    <property type="molecule type" value="Genomic_DNA"/>
</dbReference>
<dbReference type="Gene3D" id="1.10.418.10">
    <property type="entry name" value="Calponin-like domain"/>
    <property type="match status" value="1"/>
</dbReference>
<dbReference type="PRINTS" id="PR00888">
    <property type="entry name" value="SM22CALPONIN"/>
</dbReference>
<feature type="domain" description="Calponin-homology (CH)" evidence="3">
    <location>
        <begin position="17"/>
        <end position="123"/>
    </location>
</feature>
<dbReference type="Pfam" id="PF00402">
    <property type="entry name" value="Calponin"/>
    <property type="match status" value="1"/>
</dbReference>
<protein>
    <recommendedName>
        <fullName evidence="2">Transgelin</fullName>
    </recommendedName>
</protein>
<dbReference type="PANTHER" id="PTHR47385">
    <property type="entry name" value="CALPONIN"/>
    <property type="match status" value="1"/>
</dbReference>
<dbReference type="PROSITE" id="PS01052">
    <property type="entry name" value="CALPONIN_1"/>
    <property type="match status" value="1"/>
</dbReference>
<gene>
    <name evidence="4" type="ORF">OUZ56_019335</name>
</gene>
<comment type="caution">
    <text evidence="4">The sequence shown here is derived from an EMBL/GenBank/DDBJ whole genome shotgun (WGS) entry which is preliminary data.</text>
</comment>
<dbReference type="InterPro" id="IPR003096">
    <property type="entry name" value="SM22_calponin"/>
</dbReference>
<accession>A0ABQ9ZBA7</accession>
<dbReference type="PROSITE" id="PS50021">
    <property type="entry name" value="CH"/>
    <property type="match status" value="1"/>
</dbReference>
<evidence type="ECO:0000313" key="4">
    <source>
        <dbReference type="EMBL" id="KAK4010183.1"/>
    </source>
</evidence>
<reference evidence="4 5" key="1">
    <citation type="journal article" date="2023" name="Nucleic Acids Res.">
        <title>The hologenome of Daphnia magna reveals possible DNA methylation and microbiome-mediated evolution of the host genome.</title>
        <authorList>
            <person name="Chaturvedi A."/>
            <person name="Li X."/>
            <person name="Dhandapani V."/>
            <person name="Marshall H."/>
            <person name="Kissane S."/>
            <person name="Cuenca-Cambronero M."/>
            <person name="Asole G."/>
            <person name="Calvet F."/>
            <person name="Ruiz-Romero M."/>
            <person name="Marangio P."/>
            <person name="Guigo R."/>
            <person name="Rago D."/>
            <person name="Mirbahai L."/>
            <person name="Eastwood N."/>
            <person name="Colbourne J.K."/>
            <person name="Zhou J."/>
            <person name="Mallon E."/>
            <person name="Orsini L."/>
        </authorList>
    </citation>
    <scope>NUCLEOTIDE SEQUENCE [LARGE SCALE GENOMIC DNA]</scope>
    <source>
        <strain evidence="4">LRV0_1</strain>
    </source>
</reference>
<evidence type="ECO:0000313" key="5">
    <source>
        <dbReference type="Proteomes" id="UP001234178"/>
    </source>
</evidence>
<keyword evidence="5" id="KW-1185">Reference proteome</keyword>
<evidence type="ECO:0000256" key="1">
    <source>
        <dbReference type="ARBA" id="ARBA00009631"/>
    </source>
</evidence>
<dbReference type="InterPro" id="IPR001715">
    <property type="entry name" value="CH_dom"/>
</dbReference>
<dbReference type="CDD" id="cd21207">
    <property type="entry name" value="CH_dMP20-like"/>
    <property type="match status" value="1"/>
</dbReference>
<evidence type="ECO:0000259" key="3">
    <source>
        <dbReference type="PROSITE" id="PS50021"/>
    </source>
</evidence>
<name>A0ABQ9ZBA7_9CRUS</name>
<evidence type="ECO:0000256" key="2">
    <source>
        <dbReference type="RuleBase" id="RU361224"/>
    </source>
</evidence>
<dbReference type="Proteomes" id="UP001234178">
    <property type="component" value="Unassembled WGS sequence"/>
</dbReference>
<dbReference type="InterPro" id="IPR036872">
    <property type="entry name" value="CH_dom_sf"/>
</dbReference>
<sequence length="185" mass="20188">MHSFHLAVLQALGKREPEQEREAQAWIESITGERFPEGVSYEDALQDGVILCKLMNIISPGSINKINPSGAGHFKICENLNKFQEACKKYGVPESDIFQTIDLSEKKDIAMVTSTIFGLGSATYKHPEWQGPSLGPKPSEKNQRNFSEEQLKAGQTVIGLQAGTNKGATQAGLNMGASRKILLGK</sequence>
<proteinExistence type="inferred from homology"/>